<dbReference type="AlphaFoldDB" id="A0A9X6RN72"/>
<dbReference type="Proteomes" id="UP000192578">
    <property type="component" value="Unassembled WGS sequence"/>
</dbReference>
<gene>
    <name evidence="3" type="ORF">BV898_18625</name>
</gene>
<evidence type="ECO:0000259" key="2">
    <source>
        <dbReference type="PROSITE" id="PS50838"/>
    </source>
</evidence>
<keyword evidence="4" id="KW-1185">Reference proteome</keyword>
<dbReference type="GO" id="GO:0005634">
    <property type="term" value="C:nucleus"/>
    <property type="evidence" value="ECO:0007669"/>
    <property type="project" value="TreeGrafter"/>
</dbReference>
<feature type="compositionally biased region" description="Acidic residues" evidence="1">
    <location>
        <begin position="176"/>
        <end position="196"/>
    </location>
</feature>
<feature type="compositionally biased region" description="Low complexity" evidence="1">
    <location>
        <begin position="13"/>
        <end position="27"/>
    </location>
</feature>
<dbReference type="PROSITE" id="PS50838">
    <property type="entry name" value="MAGE"/>
    <property type="match status" value="1"/>
</dbReference>
<reference evidence="4" key="1">
    <citation type="submission" date="2017-01" db="EMBL/GenBank/DDBJ databases">
        <title>Comparative genomics of anhydrobiosis in the tardigrade Hypsibius dujardini.</title>
        <authorList>
            <person name="Yoshida Y."/>
            <person name="Koutsovoulos G."/>
            <person name="Laetsch D."/>
            <person name="Stevens L."/>
            <person name="Kumar S."/>
            <person name="Horikawa D."/>
            <person name="Ishino K."/>
            <person name="Komine S."/>
            <person name="Tomita M."/>
            <person name="Blaxter M."/>
            <person name="Arakawa K."/>
        </authorList>
    </citation>
    <scope>NUCLEOTIDE SEQUENCE [LARGE SCALE GENOMIC DNA]</scope>
    <source>
        <strain evidence="4">Z151</strain>
    </source>
</reference>
<proteinExistence type="predicted"/>
<sequence length="386" mass="43205">MPPRGRPARGGRKAAAPSQSQRSTRSTQPEEEEQSDASVDDESEQDQEMDDESALQQPRQKKMRLDKVETPATAIKWMERGLDDLPAIPNLDGGNEEVDDSNTAALMVVAIILQNHGKLPFTNNQLKNKIQAADVRCDFELTFKAARRLLLMDFGYVLAEIRPDHPVFPIGGPSDIEGDDAEEAPAEGSGEEEEEGTQTQATQKSGRGTGRATRKKTFIIVNTMKPELSFVNCGKREFAYQRDGDPKAAAQMTVLTLTLLYIFMEGGEVSEELLWLFLKPYGFNTETTHKLITDHGGVRSLVTSQFVKQQYLVRHTTQGRNDGPELAYYRWGPRADLEFSRLAIVKLCGKVFGVEASMENFGERFNNAETTERRRLAKILSFTRNL</sequence>
<dbReference type="EMBL" id="MTYJ01000381">
    <property type="protein sequence ID" value="OWA54214.1"/>
    <property type="molecule type" value="Genomic_DNA"/>
</dbReference>
<dbReference type="OrthoDB" id="205198at2759"/>
<evidence type="ECO:0000313" key="3">
    <source>
        <dbReference type="EMBL" id="OWA54214.1"/>
    </source>
</evidence>
<dbReference type="Gene3D" id="1.10.10.1210">
    <property type="entry name" value="MAGE homology domain, winged helix WH2 motif"/>
    <property type="match status" value="1"/>
</dbReference>
<comment type="caution">
    <text evidence="3">The sequence shown here is derived from an EMBL/GenBank/DDBJ whole genome shotgun (WGS) entry which is preliminary data.</text>
</comment>
<evidence type="ECO:0000256" key="1">
    <source>
        <dbReference type="SAM" id="MobiDB-lite"/>
    </source>
</evidence>
<feature type="compositionally biased region" description="Basic residues" evidence="1">
    <location>
        <begin position="1"/>
        <end position="12"/>
    </location>
</feature>
<dbReference type="InterPro" id="IPR041899">
    <property type="entry name" value="MAGE_WH2"/>
</dbReference>
<dbReference type="Pfam" id="PF01454">
    <property type="entry name" value="MAGE"/>
    <property type="match status" value="1"/>
</dbReference>
<name>A0A9X6RN72_HYPEX</name>
<evidence type="ECO:0000313" key="4">
    <source>
        <dbReference type="Proteomes" id="UP000192578"/>
    </source>
</evidence>
<dbReference type="SMART" id="SM01373">
    <property type="entry name" value="MAGE"/>
    <property type="match status" value="1"/>
</dbReference>
<feature type="domain" description="MAGE" evidence="2">
    <location>
        <begin position="254"/>
        <end position="353"/>
    </location>
</feature>
<dbReference type="PANTHER" id="PTHR11736:SF14">
    <property type="entry name" value="NSE3 HOMOLOG, SMC5-SMC6 COMPLEX COMPONENT"/>
    <property type="match status" value="1"/>
</dbReference>
<dbReference type="PANTHER" id="PTHR11736">
    <property type="entry name" value="MELANOMA-ASSOCIATED ANTIGEN MAGE ANTIGEN"/>
    <property type="match status" value="1"/>
</dbReference>
<dbReference type="InterPro" id="IPR002190">
    <property type="entry name" value="MHD_dom"/>
</dbReference>
<organism evidence="3 4">
    <name type="scientific">Hypsibius exemplaris</name>
    <name type="common">Freshwater tardigrade</name>
    <dbReference type="NCBI Taxonomy" id="2072580"/>
    <lineage>
        <taxon>Eukaryota</taxon>
        <taxon>Metazoa</taxon>
        <taxon>Ecdysozoa</taxon>
        <taxon>Tardigrada</taxon>
        <taxon>Eutardigrada</taxon>
        <taxon>Parachela</taxon>
        <taxon>Hypsibioidea</taxon>
        <taxon>Hypsibiidae</taxon>
        <taxon>Hypsibius</taxon>
    </lineage>
</organism>
<feature type="region of interest" description="Disordered" evidence="1">
    <location>
        <begin position="168"/>
        <end position="211"/>
    </location>
</feature>
<feature type="compositionally biased region" description="Polar residues" evidence="1">
    <location>
        <begin position="197"/>
        <end position="206"/>
    </location>
</feature>
<protein>
    <recommendedName>
        <fullName evidence="2">MAGE domain-containing protein</fullName>
    </recommendedName>
</protein>
<feature type="compositionally biased region" description="Acidic residues" evidence="1">
    <location>
        <begin position="29"/>
        <end position="53"/>
    </location>
</feature>
<accession>A0A9X6RN72</accession>
<dbReference type="InterPro" id="IPR037445">
    <property type="entry name" value="MAGE"/>
</dbReference>
<feature type="region of interest" description="Disordered" evidence="1">
    <location>
        <begin position="1"/>
        <end position="68"/>
    </location>
</feature>